<feature type="region of interest" description="Disordered" evidence="1">
    <location>
        <begin position="83"/>
        <end position="109"/>
    </location>
</feature>
<dbReference type="EnsemblPlants" id="ORGLA11G0116700.1">
    <property type="protein sequence ID" value="ORGLA11G0116700.1"/>
    <property type="gene ID" value="ORGLA11G0116700"/>
</dbReference>
<name>I1R075_ORYGL</name>
<evidence type="ECO:0000313" key="2">
    <source>
        <dbReference type="EnsemblPlants" id="ORGLA11G0116700.1"/>
    </source>
</evidence>
<evidence type="ECO:0000256" key="1">
    <source>
        <dbReference type="SAM" id="MobiDB-lite"/>
    </source>
</evidence>
<feature type="compositionally biased region" description="Gly residues" evidence="1">
    <location>
        <begin position="84"/>
        <end position="100"/>
    </location>
</feature>
<dbReference type="HOGENOM" id="CLU_174480_0_0_1"/>
<proteinExistence type="predicted"/>
<keyword evidence="3" id="KW-1185">Reference proteome</keyword>
<dbReference type="AlphaFoldDB" id="I1R075"/>
<reference evidence="2" key="1">
    <citation type="submission" date="2015-06" db="UniProtKB">
        <authorList>
            <consortium name="EnsemblPlants"/>
        </authorList>
    </citation>
    <scope>IDENTIFICATION</scope>
</reference>
<reference evidence="2 3" key="2">
    <citation type="submission" date="2018-04" db="EMBL/GenBank/DDBJ databases">
        <title>OglaRS2 (Oryza glaberrima Reference Sequence Version 2).</title>
        <authorList>
            <person name="Zhang J."/>
            <person name="Kudrna D."/>
            <person name="Lee S."/>
            <person name="Talag J."/>
            <person name="Rajasekar S."/>
            <person name="Wing R.A."/>
        </authorList>
    </citation>
    <scope>NUCLEOTIDE SEQUENCE [LARGE SCALE GENOMIC DNA]</scope>
    <source>
        <strain evidence="2 3">cv. IRGC 96717</strain>
    </source>
</reference>
<organism evidence="2 3">
    <name type="scientific">Oryza glaberrima</name>
    <name type="common">African rice</name>
    <dbReference type="NCBI Taxonomy" id="4538"/>
    <lineage>
        <taxon>Eukaryota</taxon>
        <taxon>Viridiplantae</taxon>
        <taxon>Streptophyta</taxon>
        <taxon>Embryophyta</taxon>
        <taxon>Tracheophyta</taxon>
        <taxon>Spermatophyta</taxon>
        <taxon>Magnoliopsida</taxon>
        <taxon>Liliopsida</taxon>
        <taxon>Poales</taxon>
        <taxon>Poaceae</taxon>
        <taxon>BOP clade</taxon>
        <taxon>Oryzoideae</taxon>
        <taxon>Oryzeae</taxon>
        <taxon>Oryzinae</taxon>
        <taxon>Oryza</taxon>
    </lineage>
</organism>
<protein>
    <submittedName>
        <fullName evidence="2">Uncharacterized protein</fullName>
    </submittedName>
</protein>
<dbReference type="Proteomes" id="UP000007306">
    <property type="component" value="Chromosome 11"/>
</dbReference>
<sequence length="109" mass="11504">MVDPVSSVKHITEMALKIKHAVGTETENILSNPAISAALEDLADTNFSLYSYLFCLCNNGENGQKWERQRRHRHAVGAVAVVAAGGGSGGPGGSGNGGRGNVRSEQQWP</sequence>
<dbReference type="Gramene" id="ORGLA11G0116700.1">
    <property type="protein sequence ID" value="ORGLA11G0116700.1"/>
    <property type="gene ID" value="ORGLA11G0116700"/>
</dbReference>
<evidence type="ECO:0000313" key="3">
    <source>
        <dbReference type="Proteomes" id="UP000007306"/>
    </source>
</evidence>
<accession>I1R075</accession>